<evidence type="ECO:0000313" key="1">
    <source>
        <dbReference type="EMBL" id="NHN89851.1"/>
    </source>
</evidence>
<proteinExistence type="predicted"/>
<accession>A0ABX0K274</accession>
<protein>
    <submittedName>
        <fullName evidence="1">Uncharacterized protein</fullName>
    </submittedName>
</protein>
<keyword evidence="2" id="KW-1185">Reference proteome</keyword>
<gene>
    <name evidence="1" type="ORF">GOB81_14685</name>
</gene>
<comment type="caution">
    <text evidence="1">The sequence shown here is derived from an EMBL/GenBank/DDBJ whole genome shotgun (WGS) entry which is preliminary data.</text>
</comment>
<organism evidence="1 2">
    <name type="scientific">Acetobacter conturbans</name>
    <dbReference type="NCBI Taxonomy" id="1737472"/>
    <lineage>
        <taxon>Bacteria</taxon>
        <taxon>Pseudomonadati</taxon>
        <taxon>Pseudomonadota</taxon>
        <taxon>Alphaproteobacteria</taxon>
        <taxon>Acetobacterales</taxon>
        <taxon>Acetobacteraceae</taxon>
        <taxon>Acetobacter</taxon>
    </lineage>
</organism>
<evidence type="ECO:0000313" key="2">
    <source>
        <dbReference type="Proteomes" id="UP000631653"/>
    </source>
</evidence>
<reference evidence="1 2" key="1">
    <citation type="journal article" date="2020" name="Int. J. Syst. Evol. Microbiol.">
        <title>Novel acetic acid bacteria from cider fermentations: Acetobacter conturbans sp. nov. and Acetobacter fallax sp. nov.</title>
        <authorList>
            <person name="Sombolestani A.S."/>
            <person name="Cleenwerck I."/>
            <person name="Cnockaert M."/>
            <person name="Borremans W."/>
            <person name="Wieme A.D."/>
            <person name="De Vuyst L."/>
            <person name="Vandamme P."/>
        </authorList>
    </citation>
    <scope>NUCLEOTIDE SEQUENCE [LARGE SCALE GENOMIC DNA]</scope>
    <source>
        <strain evidence="1 2">LMG 1627</strain>
    </source>
</reference>
<dbReference type="RefSeq" id="WP_173571151.1">
    <property type="nucleotide sequence ID" value="NZ_WOSY01000020.1"/>
</dbReference>
<dbReference type="EMBL" id="WOSY01000020">
    <property type="protein sequence ID" value="NHN89851.1"/>
    <property type="molecule type" value="Genomic_DNA"/>
</dbReference>
<name>A0ABX0K274_9PROT</name>
<sequence length="136" mass="14963">MTPAIVAGTAVTLGVSAAAGMFALRNHFEQKGVRWAVSRNLSPNKTVPLGYFQWLFFDDKQERLAVFRAMGESVIIPFDKITSFDISPRPDTRTAADLNLMVADVRRPLFTAKVSAESGKALAAHLLAHLTHLQRI</sequence>
<dbReference type="Proteomes" id="UP000631653">
    <property type="component" value="Unassembled WGS sequence"/>
</dbReference>